<comment type="caution">
    <text evidence="2">The sequence shown here is derived from an EMBL/GenBank/DDBJ whole genome shotgun (WGS) entry which is preliminary data.</text>
</comment>
<feature type="compositionally biased region" description="Polar residues" evidence="1">
    <location>
        <begin position="557"/>
        <end position="573"/>
    </location>
</feature>
<feature type="compositionally biased region" description="Basic and acidic residues" evidence="1">
    <location>
        <begin position="320"/>
        <end position="330"/>
    </location>
</feature>
<feature type="compositionally biased region" description="Polar residues" evidence="1">
    <location>
        <begin position="626"/>
        <end position="637"/>
    </location>
</feature>
<organism evidence="2 3">
    <name type="scientific">Channa striata</name>
    <name type="common">Snakehead murrel</name>
    <name type="synonym">Ophicephalus striatus</name>
    <dbReference type="NCBI Taxonomy" id="64152"/>
    <lineage>
        <taxon>Eukaryota</taxon>
        <taxon>Metazoa</taxon>
        <taxon>Chordata</taxon>
        <taxon>Craniata</taxon>
        <taxon>Vertebrata</taxon>
        <taxon>Euteleostomi</taxon>
        <taxon>Actinopterygii</taxon>
        <taxon>Neopterygii</taxon>
        <taxon>Teleostei</taxon>
        <taxon>Neoteleostei</taxon>
        <taxon>Acanthomorphata</taxon>
        <taxon>Anabantaria</taxon>
        <taxon>Anabantiformes</taxon>
        <taxon>Channoidei</taxon>
        <taxon>Channidae</taxon>
        <taxon>Channa</taxon>
    </lineage>
</organism>
<feature type="compositionally biased region" description="Basic and acidic residues" evidence="1">
    <location>
        <begin position="189"/>
        <end position="231"/>
    </location>
</feature>
<reference evidence="2" key="1">
    <citation type="submission" date="2023-07" db="EMBL/GenBank/DDBJ databases">
        <title>Chromosome-level Genome Assembly of Striped Snakehead (Channa striata).</title>
        <authorList>
            <person name="Liu H."/>
        </authorList>
    </citation>
    <scope>NUCLEOTIDE SEQUENCE</scope>
    <source>
        <strain evidence="2">Gz</strain>
        <tissue evidence="2">Muscle</tissue>
    </source>
</reference>
<keyword evidence="3" id="KW-1185">Reference proteome</keyword>
<feature type="compositionally biased region" description="Polar residues" evidence="1">
    <location>
        <begin position="130"/>
        <end position="139"/>
    </location>
</feature>
<evidence type="ECO:0000313" key="3">
    <source>
        <dbReference type="Proteomes" id="UP001187415"/>
    </source>
</evidence>
<dbReference type="AlphaFoldDB" id="A0AA88LNU2"/>
<feature type="compositionally biased region" description="Low complexity" evidence="1">
    <location>
        <begin position="140"/>
        <end position="151"/>
    </location>
</feature>
<feature type="region of interest" description="Disordered" evidence="1">
    <location>
        <begin position="720"/>
        <end position="829"/>
    </location>
</feature>
<sequence length="845" mass="92460">MSRGYGQHETQQLLRPSLLRPEELSMESGIDPGQDYYTQDYYNYDHGYDLPQYGSRRKLISPSGLYDEYGEVVVDDDGSYYYSPQESDGEVKRQFQGGRSATHPAYFQPYHPRIPPKTRPSKREADKNQPSEGATNINPMSKSSSAGGSSKKMMDVSTLLSSSNKMSGQPPAIHLPWSKARIGPMETGDVGREKIEERKEAKKMGNKRGGRDEETAKGGRGEMETWGRSEKGGATNSWMRNAVGGGEGFRPEHRGELPGLSSADRSYGLNGSMVIDGSYFQMSDEASKPPAGKQKLSEALSLISLARRLQGPARVGDIQWSDRKSWDRGEGNSGKIYSSIGEMSVSASVSERDRGAERRKWELGEEDGSSEGWWKRGKKIHDCDSETGSGSRESQSEFSFSEASSITSSVTAEQESDTERDKEEGASDTDGVSESGSRDEEGEDSESGLESEAERTESSRKHSEASVVRSKKRSSANLKRERTSRRQKRSNPSPRSGGRRRLRDLGSLSSSRPKTSSHSRPSHETTGGESEAEGDSGPEENAKSVGSLYPSSRRRTSSQSHVSSGAIDTSDNLSPVMEDVEEEEEEGSEGRGSEHGSRKRRIKLVVDREYETSSTGEDSAAEPQRSRVTSAHNSHANVNGSIYMAQNGSIIRTRRSGNTTGPTHAHTTTNSTLKLTSPIFSSRLAKHFKKLEKMAATLEENVPLNNPRTAGDGGCTLRTFQQPGTATSSFSHIDNNNTMNVFNTRQSSISPGSTSKSNTGPESVEPKSNLLKAAPGGTEQPQITAEGGETREGERESRVDGSNDEDDYGLVMRGPLECPSDRTQSDEEELWMGPWNSLHIPMTKL</sequence>
<evidence type="ECO:0000256" key="1">
    <source>
        <dbReference type="SAM" id="MobiDB-lite"/>
    </source>
</evidence>
<feature type="compositionally biased region" description="Low complexity" evidence="1">
    <location>
        <begin position="505"/>
        <end position="519"/>
    </location>
</feature>
<protein>
    <submittedName>
        <fullName evidence="2">Uncharacterized protein</fullName>
    </submittedName>
</protein>
<proteinExistence type="predicted"/>
<feature type="compositionally biased region" description="Basic and acidic residues" evidence="1">
    <location>
        <begin position="350"/>
        <end position="363"/>
    </location>
</feature>
<dbReference type="Proteomes" id="UP001187415">
    <property type="component" value="Unassembled WGS sequence"/>
</dbReference>
<gene>
    <name evidence="2" type="ORF">Q5P01_023359</name>
</gene>
<feature type="compositionally biased region" description="Low complexity" evidence="1">
    <location>
        <begin position="389"/>
        <end position="409"/>
    </location>
</feature>
<feature type="compositionally biased region" description="Polar residues" evidence="1">
    <location>
        <begin position="720"/>
        <end position="761"/>
    </location>
</feature>
<accession>A0AA88LNU2</accession>
<feature type="compositionally biased region" description="Basic and acidic residues" evidence="1">
    <location>
        <begin position="452"/>
        <end position="464"/>
    </location>
</feature>
<dbReference type="EMBL" id="JAUPFM010000019">
    <property type="protein sequence ID" value="KAK2820400.1"/>
    <property type="molecule type" value="Genomic_DNA"/>
</dbReference>
<evidence type="ECO:0000313" key="2">
    <source>
        <dbReference type="EMBL" id="KAK2820400.1"/>
    </source>
</evidence>
<feature type="region of interest" description="Disordered" evidence="1">
    <location>
        <begin position="77"/>
        <end position="266"/>
    </location>
</feature>
<feature type="region of interest" description="Disordered" evidence="1">
    <location>
        <begin position="1"/>
        <end position="40"/>
    </location>
</feature>
<name>A0AA88LNU2_CHASR</name>
<feature type="region of interest" description="Disordered" evidence="1">
    <location>
        <begin position="311"/>
        <end position="637"/>
    </location>
</feature>
<feature type="compositionally biased region" description="Polar residues" evidence="1">
    <location>
        <begin position="158"/>
        <end position="167"/>
    </location>
</feature>
<feature type="compositionally biased region" description="Basic and acidic residues" evidence="1">
    <location>
        <begin position="788"/>
        <end position="801"/>
    </location>
</feature>
<feature type="compositionally biased region" description="Acidic residues" evidence="1">
    <location>
        <begin position="440"/>
        <end position="451"/>
    </location>
</feature>
<feature type="compositionally biased region" description="Acidic residues" evidence="1">
    <location>
        <begin position="578"/>
        <end position="587"/>
    </location>
</feature>